<dbReference type="AlphaFoldDB" id="X6N5Q1"/>
<evidence type="ECO:0000256" key="3">
    <source>
        <dbReference type="SAM" id="SignalP"/>
    </source>
</evidence>
<evidence type="ECO:0000256" key="1">
    <source>
        <dbReference type="SAM" id="Coils"/>
    </source>
</evidence>
<keyword evidence="1" id="KW-0175">Coiled coil</keyword>
<feature type="region of interest" description="Disordered" evidence="2">
    <location>
        <begin position="278"/>
        <end position="298"/>
    </location>
</feature>
<feature type="compositionally biased region" description="Basic and acidic residues" evidence="2">
    <location>
        <begin position="38"/>
        <end position="47"/>
    </location>
</feature>
<organism evidence="4 5">
    <name type="scientific">Reticulomyxa filosa</name>
    <dbReference type="NCBI Taxonomy" id="46433"/>
    <lineage>
        <taxon>Eukaryota</taxon>
        <taxon>Sar</taxon>
        <taxon>Rhizaria</taxon>
        <taxon>Retaria</taxon>
        <taxon>Foraminifera</taxon>
        <taxon>Monothalamids</taxon>
        <taxon>Reticulomyxidae</taxon>
        <taxon>Reticulomyxa</taxon>
    </lineage>
</organism>
<feature type="signal peptide" evidence="3">
    <location>
        <begin position="1"/>
        <end position="21"/>
    </location>
</feature>
<comment type="caution">
    <text evidence="4">The sequence shown here is derived from an EMBL/GenBank/DDBJ whole genome shotgun (WGS) entry which is preliminary data.</text>
</comment>
<dbReference type="Proteomes" id="UP000023152">
    <property type="component" value="Unassembled WGS sequence"/>
</dbReference>
<evidence type="ECO:0000256" key="2">
    <source>
        <dbReference type="SAM" id="MobiDB-lite"/>
    </source>
</evidence>
<accession>X6N5Q1</accession>
<sequence length="506" mass="59242">MQLQLIIHMLMLISKLTKTRPKESNNSIKKKKKKKGFSQKDEHMDDESHQKYLVVPADGNTFGSAYGHQIFGYYDPNSGQLYNFGVDPYQGFVPMAPVKRRETQNKLSRRLSKDHRPSLYDLENQKIVLGNYYDAVFYRYFLFFFTDRTKKDYARNVEKQEQEKIHIREELNKKLDPQRRPSVQELGHIGIMDEKTLYQLYGLADDVRKKHKRMESAVEELKSHLDLPHDLGYAISSELLGELVGQKHLSLLYVFNELDPTLTVPANAMSARASKGLHPISETEHATNEDETNANTKTTDRNEEMRYQTLINELHLALEIEKEKVQTTNTAYAQMEAQYQISLNSLSELTTKEKEHVLRIQELENKNNEKYKTILKERDSLKVMVDQLEAQINRQEQYYTKLEQTNNTKLEQTNNTTESKNKNEAIQQFMKQMSEIEQQNLTLEQERDDYLTKSEDTEKQIEIMTEVLQRTEDSKIKLIQETAEHMNQLRYYLKCYNGALAKQGGL</sequence>
<keyword evidence="3" id="KW-0732">Signal</keyword>
<keyword evidence="5" id="KW-1185">Reference proteome</keyword>
<protein>
    <recommendedName>
        <fullName evidence="6">Viral A-type inclusion protein</fullName>
    </recommendedName>
</protein>
<feature type="coiled-coil region" evidence="1">
    <location>
        <begin position="318"/>
        <end position="474"/>
    </location>
</feature>
<proteinExistence type="predicted"/>
<feature type="chain" id="PRO_5004975549" description="Viral A-type inclusion protein" evidence="3">
    <location>
        <begin position="22"/>
        <end position="506"/>
    </location>
</feature>
<evidence type="ECO:0008006" key="6">
    <source>
        <dbReference type="Google" id="ProtNLM"/>
    </source>
</evidence>
<feature type="compositionally biased region" description="Basic residues" evidence="2">
    <location>
        <begin position="28"/>
        <end position="37"/>
    </location>
</feature>
<evidence type="ECO:0000313" key="5">
    <source>
        <dbReference type="Proteomes" id="UP000023152"/>
    </source>
</evidence>
<feature type="region of interest" description="Disordered" evidence="2">
    <location>
        <begin position="20"/>
        <end position="47"/>
    </location>
</feature>
<name>X6N5Q1_RETFI</name>
<reference evidence="4 5" key="1">
    <citation type="journal article" date="2013" name="Curr. Biol.">
        <title>The Genome of the Foraminiferan Reticulomyxa filosa.</title>
        <authorList>
            <person name="Glockner G."/>
            <person name="Hulsmann N."/>
            <person name="Schleicher M."/>
            <person name="Noegel A.A."/>
            <person name="Eichinger L."/>
            <person name="Gallinger C."/>
            <person name="Pawlowski J."/>
            <person name="Sierra R."/>
            <person name="Euteneuer U."/>
            <person name="Pillet L."/>
            <person name="Moustafa A."/>
            <person name="Platzer M."/>
            <person name="Groth M."/>
            <person name="Szafranski K."/>
            <person name="Schliwa M."/>
        </authorList>
    </citation>
    <scope>NUCLEOTIDE SEQUENCE [LARGE SCALE GENOMIC DNA]</scope>
</reference>
<dbReference type="EMBL" id="ASPP01011808">
    <property type="protein sequence ID" value="ETO21258.1"/>
    <property type="molecule type" value="Genomic_DNA"/>
</dbReference>
<evidence type="ECO:0000313" key="4">
    <source>
        <dbReference type="EMBL" id="ETO21258.1"/>
    </source>
</evidence>
<gene>
    <name evidence="4" type="ORF">RFI_15947</name>
</gene>